<organism evidence="1 2">
    <name type="scientific">Streptomyces vietnamensis</name>
    <dbReference type="NCBI Taxonomy" id="362257"/>
    <lineage>
        <taxon>Bacteria</taxon>
        <taxon>Bacillati</taxon>
        <taxon>Actinomycetota</taxon>
        <taxon>Actinomycetes</taxon>
        <taxon>Kitasatosporales</taxon>
        <taxon>Streptomycetaceae</taxon>
        <taxon>Streptomyces</taxon>
    </lineage>
</organism>
<gene>
    <name evidence="1" type="ORF">SVTN_40360</name>
</gene>
<evidence type="ECO:0000313" key="1">
    <source>
        <dbReference type="EMBL" id="AJF70432.1"/>
    </source>
</evidence>
<accession>A0A0B5IIY5</accession>
<dbReference type="KEGG" id="svt:SVTN_40360"/>
<reference evidence="1 2" key="1">
    <citation type="submission" date="2014-12" db="EMBL/GenBank/DDBJ databases">
        <title>Complete genome sequence of Streptomyces vietnamensis strain GIMV4.0001, a genetic manipulable producer of the benzoisochromanequinone antibiotic granaticin.</title>
        <authorList>
            <person name="Deng M.R."/>
            <person name="Guo J."/>
            <person name="Ma L.Y."/>
            <person name="Feng G.D."/>
            <person name="Mo C.Y."/>
            <person name="Zhu H.H."/>
        </authorList>
    </citation>
    <scope>NUCLEOTIDE SEQUENCE [LARGE SCALE GENOMIC DNA]</scope>
    <source>
        <strain evidence="2">GIMV4.0001</strain>
        <plasmid evidence="1 2">pSVL1</plasmid>
    </source>
</reference>
<dbReference type="EMBL" id="CP010408">
    <property type="protein sequence ID" value="AJF70432.1"/>
    <property type="molecule type" value="Genomic_DNA"/>
</dbReference>
<protein>
    <submittedName>
        <fullName evidence="1">Uncharacterized protein</fullName>
    </submittedName>
</protein>
<proteinExistence type="predicted"/>
<geneLocation type="plasmid" evidence="1 2">
    <name>pSVL1</name>
</geneLocation>
<sequence>MDLGTLASADSLFFAGLPSWGTPGLPGVRQAESVLRPIPGQAFGQARLSSVHGTTSTWRCAVHVYPVRPVPDSLRPAFPAAGGWGASQMTPRAISKAIADSPLADPALETVRILRREGGAL</sequence>
<keyword evidence="1" id="KW-0614">Plasmid</keyword>
<dbReference type="Proteomes" id="UP000031774">
    <property type="component" value="Plasmid pSVL1"/>
</dbReference>
<evidence type="ECO:0000313" key="2">
    <source>
        <dbReference type="Proteomes" id="UP000031774"/>
    </source>
</evidence>
<dbReference type="AlphaFoldDB" id="A0A0B5IIY5"/>
<name>A0A0B5IIY5_9ACTN</name>
<dbReference type="HOGENOM" id="CLU_2036835_0_0_11"/>
<keyword evidence="2" id="KW-1185">Reference proteome</keyword>